<reference evidence="2 3" key="1">
    <citation type="submission" date="2020-05" db="EMBL/GenBank/DDBJ databases">
        <authorList>
            <person name="Carlin C.R."/>
        </authorList>
    </citation>
    <scope>NUCLEOTIDE SEQUENCE [LARGE SCALE GENOMIC DNA]</scope>
    <source>
        <strain evidence="2 3">FSL W9-0585</strain>
    </source>
</reference>
<name>A0A7W1T6I8_9LIST</name>
<dbReference type="AlphaFoldDB" id="A0A7W1T6I8"/>
<gene>
    <name evidence="2" type="ORF">HPK16_08515</name>
</gene>
<dbReference type="Pfam" id="PF13524">
    <property type="entry name" value="Glyco_trans_1_2"/>
    <property type="match status" value="1"/>
</dbReference>
<dbReference type="InterPro" id="IPR055259">
    <property type="entry name" value="YkvP/CgeB_Glyco_trans-like"/>
</dbReference>
<evidence type="ECO:0000259" key="1">
    <source>
        <dbReference type="Pfam" id="PF13524"/>
    </source>
</evidence>
<reference evidence="2 3" key="2">
    <citation type="submission" date="2020-08" db="EMBL/GenBank/DDBJ databases">
        <title>Listeria ohnekaius sp. nov. and Listeria portnoyii sp. nov. isolated from non-agricultural and natural environments.</title>
        <authorList>
            <person name="Weller D."/>
            <person name="Belias A.M."/>
            <person name="Liao J."/>
            <person name="Guo S."/>
            <person name="Orsi R.H."/>
            <person name="Wiedmann M."/>
        </authorList>
    </citation>
    <scope>NUCLEOTIDE SEQUENCE [LARGE SCALE GENOMIC DNA]</scope>
    <source>
        <strain evidence="2 3">FSL W9-0585</strain>
    </source>
</reference>
<dbReference type="SUPFAM" id="SSF53756">
    <property type="entry name" value="UDP-Glycosyltransferase/glycogen phosphorylase"/>
    <property type="match status" value="1"/>
</dbReference>
<comment type="caution">
    <text evidence="2">The sequence shown here is derived from an EMBL/GenBank/DDBJ whole genome shotgun (WGS) entry which is preliminary data.</text>
</comment>
<dbReference type="RefSeq" id="WP_181676546.1">
    <property type="nucleotide sequence ID" value="NZ_JABJVM010000007.1"/>
</dbReference>
<proteinExistence type="predicted"/>
<evidence type="ECO:0000313" key="2">
    <source>
        <dbReference type="EMBL" id="MBA3926383.1"/>
    </source>
</evidence>
<dbReference type="EMBL" id="JABJVM010000007">
    <property type="protein sequence ID" value="MBA3926383.1"/>
    <property type="molecule type" value="Genomic_DNA"/>
</dbReference>
<dbReference type="Gene3D" id="3.40.50.2000">
    <property type="entry name" value="Glycogen Phosphorylase B"/>
    <property type="match status" value="2"/>
</dbReference>
<dbReference type="GO" id="GO:0016740">
    <property type="term" value="F:transferase activity"/>
    <property type="evidence" value="ECO:0007669"/>
    <property type="project" value="UniProtKB-KW"/>
</dbReference>
<organism evidence="2 3">
    <name type="scientific">Listeria rustica</name>
    <dbReference type="NCBI Taxonomy" id="2713503"/>
    <lineage>
        <taxon>Bacteria</taxon>
        <taxon>Bacillati</taxon>
        <taxon>Bacillota</taxon>
        <taxon>Bacilli</taxon>
        <taxon>Bacillales</taxon>
        <taxon>Listeriaceae</taxon>
        <taxon>Listeria</taxon>
    </lineage>
</organism>
<keyword evidence="2" id="KW-0808">Transferase</keyword>
<feature type="domain" description="Spore protein YkvP/CgeB glycosyl transferase-like" evidence="1">
    <location>
        <begin position="195"/>
        <end position="340"/>
    </location>
</feature>
<protein>
    <submittedName>
        <fullName evidence="2">Glycosyltransferase</fullName>
    </submittedName>
</protein>
<sequence length="356" mass="41109">MKKQLKVLCVGAGWRGSNSKSLFNGFVKLGCDVRIIETDGYFYNYSVPERLYMKVRKVPLKAKFQKFNKTIERTIDSYQPDILFVVKGLWVTEEIIQYAKLRGITTIHFHPDFLFDDRYHTSLILDKAILSYDIVVTAKTTEVEKYKQFGCRNVHFMKYAYDPDIHHPVPLSEAEQRAFQTDVAFVGRMELPRADALNNLAKLDYDIKVWGTKWDKIPKNYELNKYCEGRPIFCEEMAKVFQGAKVSVGFLTQLSSEQHTARTFEIPACQGFFLGTRTEEHIEIFEPGVEADFFSSTEELAEKVAFYTQNEEIRNRVAQKGYEKVIQLDATYENRVTGILEFAGIARSGSKQVVLR</sequence>
<accession>A0A7W1T6I8</accession>
<keyword evidence="3" id="KW-1185">Reference proteome</keyword>
<evidence type="ECO:0000313" key="3">
    <source>
        <dbReference type="Proteomes" id="UP000548787"/>
    </source>
</evidence>
<dbReference type="Proteomes" id="UP000548787">
    <property type="component" value="Unassembled WGS sequence"/>
</dbReference>